<evidence type="ECO:0008006" key="3">
    <source>
        <dbReference type="Google" id="ProtNLM"/>
    </source>
</evidence>
<dbReference type="AlphaFoldDB" id="A0A848G3M4"/>
<sequence>MALPDLLAALIAAPGTRQADRLPAALDPAGAPLDGRNPGDLLHAAQALAAHLHYYGHDPVTPAGDWQAFFPARGPGESDAAYRARLTALADTRDGSLPPHLALLIAFLQVARHPRALLDDFTRRHLAFQMETVLGFRPRPPQPDHVHVVLHLKKGVAPVEIGPGLALAAGKDAEGRPLHYRPVRPVVAGHARIERLAALGRDGGRVSFAPLADSANGLGEALPPDDPAWHPFGLRRPGQAPLADAPLGFALAAPVLRLAEGRRRISVSLGLAGLPADLDGATLAAAFEARLSGPKGWLGPYLPAPAESRAGPDGWSFVLQLEADQPAVVDASPALHQQAFPAGTPVLQLLLREGAGPLFERLAAVRVRELRIGVTVEDIHGLSLDSDFGPLDPKKAFLPFGPQPTPGTRFHAGCPEALGKRLSALSLKLVWQDAPTSQSRLNARYDHYSGLAGLAGGVQAQASWMDASGSHPASTVTLAPAPGNTVILGLAGISPAPPASGFRAVDDYAALLRVGGKRAREEAGFLKWRRGRSSRQPAASPRAGFITLSLATDLLHSAWRSEAVAGLLADPPTPLAEPWTPRATGISLSYSASAGPSRVDDPDTAGFTGAEIEFFHVDALGVAREHAWLNARRPWAQQDGVALLPPHPAGGELFIGLSGSAPGAPLSLLFQVAEGSADPGAHALPLSWSVLADNAWYPLASGREIGLDTTRDLRASGLLALTLPQQAGTDHSRLPAGLIWLRAVAGDPAAACRLVGIHTNGMELAFDDQGNSASHLAAPLPAGRITRFQASPAAVKEVVQPYASFGGAPQEDPMALARRAAERLRHRNRAVSRWDYERLVLEAFPGVERVKCIPHAQPGSWLAPGHVLLVVVPDLRQRNAVDPLQPRVDLDTLTRIRDFILERAPMALGPDNLHVANPAYRPLRVDFKVAMRPGHAFSYYRQAINEALVRALSPWAFDSSQALDFGGRVRRSSLVNFVEDLPWVDYVTDFRLSLAETGAADSAELAPDAPDAILVSAAEHLIAEVAP</sequence>
<gene>
    <name evidence="1" type="ORF">HHL15_04730</name>
</gene>
<evidence type="ECO:0000313" key="2">
    <source>
        <dbReference type="Proteomes" id="UP000580043"/>
    </source>
</evidence>
<proteinExistence type="predicted"/>
<dbReference type="RefSeq" id="WP_169144685.1">
    <property type="nucleotide sequence ID" value="NZ_JABBGA010000003.1"/>
</dbReference>
<comment type="caution">
    <text evidence="1">The sequence shown here is derived from an EMBL/GenBank/DDBJ whole genome shotgun (WGS) entry which is preliminary data.</text>
</comment>
<organism evidence="1 2">
    <name type="scientific">Zoogloea dura</name>
    <dbReference type="NCBI Taxonomy" id="2728840"/>
    <lineage>
        <taxon>Bacteria</taxon>
        <taxon>Pseudomonadati</taxon>
        <taxon>Pseudomonadota</taxon>
        <taxon>Betaproteobacteria</taxon>
        <taxon>Rhodocyclales</taxon>
        <taxon>Zoogloeaceae</taxon>
        <taxon>Zoogloea</taxon>
    </lineage>
</organism>
<accession>A0A848G3M4</accession>
<keyword evidence="2" id="KW-1185">Reference proteome</keyword>
<protein>
    <recommendedName>
        <fullName evidence="3">Baseplate protein J-like domain-containing protein</fullName>
    </recommendedName>
</protein>
<evidence type="ECO:0000313" key="1">
    <source>
        <dbReference type="EMBL" id="NML25033.1"/>
    </source>
</evidence>
<dbReference type="Proteomes" id="UP000580043">
    <property type="component" value="Unassembled WGS sequence"/>
</dbReference>
<dbReference type="EMBL" id="JABBGA010000003">
    <property type="protein sequence ID" value="NML25033.1"/>
    <property type="molecule type" value="Genomic_DNA"/>
</dbReference>
<reference evidence="1 2" key="1">
    <citation type="submission" date="2020-04" db="EMBL/GenBank/DDBJ databases">
        <title>Zoogloea sp. G-4-1-14 isolated from soil.</title>
        <authorList>
            <person name="Dahal R.H."/>
        </authorList>
    </citation>
    <scope>NUCLEOTIDE SEQUENCE [LARGE SCALE GENOMIC DNA]</scope>
    <source>
        <strain evidence="1 2">G-4-1-14</strain>
    </source>
</reference>
<name>A0A848G3M4_9RHOO</name>